<dbReference type="Proteomes" id="UP001152795">
    <property type="component" value="Unassembled WGS sequence"/>
</dbReference>
<dbReference type="Gene3D" id="1.20.920.30">
    <property type="match status" value="1"/>
</dbReference>
<dbReference type="FunFam" id="3.40.50.300:FF:000049">
    <property type="entry name" value="Dynein, axonemal, heavy chain 5"/>
    <property type="match status" value="1"/>
</dbReference>
<dbReference type="InterPro" id="IPR041658">
    <property type="entry name" value="AAA_lid_11"/>
</dbReference>
<feature type="domain" description="AAA+ ATPase" evidence="14">
    <location>
        <begin position="942"/>
        <end position="1099"/>
    </location>
</feature>
<keyword evidence="3" id="KW-0963">Cytoplasm</keyword>
<dbReference type="InterPro" id="IPR054354">
    <property type="entry name" value="DYNC2H1-like_lid"/>
</dbReference>
<evidence type="ECO:0000313" key="15">
    <source>
        <dbReference type="EMBL" id="CAB3999247.1"/>
    </source>
</evidence>
<feature type="non-terminal residue" evidence="15">
    <location>
        <position position="1"/>
    </location>
</feature>
<dbReference type="InterPro" id="IPR042219">
    <property type="entry name" value="AAA_lid_11_sf"/>
</dbReference>
<proteinExistence type="inferred from homology"/>
<dbReference type="Gene3D" id="1.10.8.1220">
    <property type="match status" value="1"/>
</dbReference>
<dbReference type="InterPro" id="IPR004273">
    <property type="entry name" value="Dynein_heavy_D6_P-loop"/>
</dbReference>
<keyword evidence="11" id="KW-0505">Motor protein</keyword>
<dbReference type="InterPro" id="IPR027417">
    <property type="entry name" value="P-loop_NTPase"/>
</dbReference>
<comment type="similarity">
    <text evidence="2">Belongs to the dynein heavy chain family.</text>
</comment>
<dbReference type="PANTHER" id="PTHR22878:SF63">
    <property type="entry name" value="DYNEIN AXONEMAL HEAVY CHAIN 10"/>
    <property type="match status" value="1"/>
</dbReference>
<name>A0A6S7H8E4_PARCT</name>
<evidence type="ECO:0000313" key="16">
    <source>
        <dbReference type="Proteomes" id="UP001152795"/>
    </source>
</evidence>
<dbReference type="GO" id="GO:0007018">
    <property type="term" value="P:microtubule-based movement"/>
    <property type="evidence" value="ECO:0007669"/>
    <property type="project" value="InterPro"/>
</dbReference>
<dbReference type="GO" id="GO:0030286">
    <property type="term" value="C:dynein complex"/>
    <property type="evidence" value="ECO:0007669"/>
    <property type="project" value="UniProtKB-KW"/>
</dbReference>
<dbReference type="InterPro" id="IPR026983">
    <property type="entry name" value="DHC"/>
</dbReference>
<dbReference type="Gene3D" id="1.10.8.710">
    <property type="match status" value="1"/>
</dbReference>
<keyword evidence="8" id="KW-0243">Dynein</keyword>
<feature type="domain" description="AAA+ ATPase" evidence="14">
    <location>
        <begin position="595"/>
        <end position="746"/>
    </location>
</feature>
<dbReference type="FunFam" id="1.20.920.20:FF:000008">
    <property type="entry name" value="Dynein heavy chain 10, axonemal"/>
    <property type="match status" value="1"/>
</dbReference>
<evidence type="ECO:0000256" key="9">
    <source>
        <dbReference type="ARBA" id="ARBA00023054"/>
    </source>
</evidence>
<dbReference type="FunFam" id="1.10.8.720:FF:000005">
    <property type="entry name" value="Dynein axonemal heavy chain 10"/>
    <property type="match status" value="1"/>
</dbReference>
<dbReference type="FunFam" id="3.40.50.300:FF:002141">
    <property type="entry name" value="Dynein heavy chain"/>
    <property type="match status" value="1"/>
</dbReference>
<evidence type="ECO:0000256" key="3">
    <source>
        <dbReference type="ARBA" id="ARBA00022490"/>
    </source>
</evidence>
<dbReference type="InterPro" id="IPR035706">
    <property type="entry name" value="AAA_9"/>
</dbReference>
<dbReference type="FunFam" id="1.10.472.130:FF:000010">
    <property type="entry name" value="Dynein axonemal heavy chain 10"/>
    <property type="match status" value="1"/>
</dbReference>
<dbReference type="SMART" id="SM00382">
    <property type="entry name" value="AAA"/>
    <property type="match status" value="3"/>
</dbReference>
<keyword evidence="7" id="KW-0067">ATP-binding</keyword>
<dbReference type="Gene3D" id="3.40.50.300">
    <property type="entry name" value="P-loop containing nucleotide triphosphate hydrolases"/>
    <property type="match status" value="5"/>
</dbReference>
<dbReference type="Gene3D" id="1.10.472.130">
    <property type="match status" value="1"/>
</dbReference>
<evidence type="ECO:0000256" key="10">
    <source>
        <dbReference type="ARBA" id="ARBA00023069"/>
    </source>
</evidence>
<reference evidence="15" key="1">
    <citation type="submission" date="2020-04" db="EMBL/GenBank/DDBJ databases">
        <authorList>
            <person name="Alioto T."/>
            <person name="Alioto T."/>
            <person name="Gomez Garrido J."/>
        </authorList>
    </citation>
    <scope>NUCLEOTIDE SEQUENCE</scope>
    <source>
        <strain evidence="15">A484AB</strain>
    </source>
</reference>
<dbReference type="Pfam" id="PF12780">
    <property type="entry name" value="AAA_8"/>
    <property type="match status" value="1"/>
</dbReference>
<sequence>MALTKNARDESIGKIFSGLAQCGAWGCFDEFNRIDVSVLSVISTQIKTLQNALIHNLKKIQFEGTEISMDSRMGIFITMNPGYAGRTELPESVKALFRPVVCIVPDLQQICEIMLFSEGFLLAKVLAKKMTVLYKLAAGQLSKQSHYDFGLRALKSVLVMAGELKRGSPDLHEDVVLMRALRDMNLPKFVFEDVPLFLGLIADLFPGLDCPRVRYPNFNDAVETVLVDNKYVLLPHQADKVVQMYETMLTRHTTMIVGPTGGGKSVVINTLAQAQTRLSIPTKLYTLNAKACSVIELYGTLDPVTRDWTDGLLSCIFRDINRPTEKNERKYIVFDGDVDALWVENMNSVMDDNKLLTLANGERIRLQKHCALLFEVADLRYASPATVSRCGMVYVDPKNLGYMPYWTKWCEARPNKNEQTELSRLFEKYVPPSIDLILEGVMDGKQGKKLKSIIPLTNLNMVTQLSKMLDALLPSESGHVVGAEILEGLFLTSVIWSLGAGLLEEDRITFDTYIKRLSALPQNPTEGSAVGAGEVPIAYSTLYEYYFDLKKEKWIPWHDIVPEYVHDPTVKFSEILVPTLDTVRTTWLLSLMVNIKRPVVLVGETGTSKTATTGNFLRSLDKDTTLLLNINFSSRTTSMDVQRNLEANVEKRTKDTYGPPMGKRLLVFMDDMNMPQVDEYGTQQPIAVLKLLLERGGMYDRGKELNLKHYRDIGFIAAMGKPGGGRNDVDPRFITLFSVFNVTFPSEESLTKIYSSILDGHLQPFSKEIKELTDAVTSSTLQLYTQIVHNHPPTPSKFHYIFNLRDLSRVYQGLCLTVPDRFETANQFIRVWRNECLRVFHDRLTNAGDKAAVQGYIKSLLEEKFSSHLDFVLREPILFGDYRNSLTGEPRVYEDVVDYEASKAVFEEIMEEYNMDHTVMNLVLFDDALEHLTRIHRVIRMSQGHALLVGVGGSGKQSLTRLAAFAAGAEVFEITLSRGYDESNFREDLKVLYQKLGIENKVIVFLFTDGHVAQEGFLELINNMLTSGMVPALFPDDEKEAIIGQVRDEASKHDVPPARESIWQYFVSKCASNLHIVLAMSPVGETLRTRCRNFPGLVNNASIDWFMPWPKQALCAVASVFLGEKNDKIPAEYRERVVEHVVFVQETVVKYSKEFLLKLRRVNYVTPKNYLDFINTYTKLLEEKDKYVLEQCHRLDGGLSKLLVASDQLAELNEKLAIQKVAVTEKSEACEKLLAEISQNTEKAMEKKQMAEAKKAEINQQNKIIVVEKKEAEDALAEALPALEEARLALQDLDKSDVTEIRSFAKPPQAVQDISECIVVMRGYKDISWKTAKGMMAEGNFLKTLQELDVDGITSAQVKKTKDILKQVNYTMEEMQAISKAGSGLYKFVLAVMGYCSVAREIKPKREKVARLERNFLLSKRELSKIEKEVKNLEDELKALNDKYEAAMSEKAALQQEAEIMERRLIAADKLISGLGSEKIRWTEDLEELKRKRVRLLGDCLLAAAFLSYLGAFSWDFRQEMLRDEWEKDVVEREIPLSQPFKVDNLLTNDVEISRWTSEGLPPDELSIENGILTTQASRYPLCIDPQQQALNWIRKKEEDNNLKTCTFNDPDFLKQLELAIKYGFPLLFKDVDEYIDPVIDNVLDKNIKGEVGRQFVMLGDKEVDYDPNFRLYLNTKLSNPKYTPAHFSRCMVVNYTVTLKGLEDQLLSVIVGFERKELEEQRERLIQETSDNKKLLKDLEDTLLRELATSTGNMLDNAELIQTLEDTKTKATEVSEKLKLGAKTAIDIDKLRDGYRPAAKLGAVLFFVLSEMSIVNSMYQYSLASYLQVFDLSLRKSMPDSILPKRLKNIMETLQLNVYNYACTGLFEKHKLLFSFQMTIKIMQADDNLKQEELDFFVKGNISLEKSSRKKPYTWLSDQGWQDVLKLCTVAPDVFSNLADDIERNEQVWKEWCDLDAPEAAEIPMKYEENLSDFQRLLLLRCFRVDRVYLAITHFVTKKMGEKYVTPPVLSFEGIFEQSSPYSPIIFILSPGSDPASDLMKLAERSGFGGNRLKFLAMGQGQEKLALQLLETALTRGQWLMLQNCHLLVKWLRELEKVLERISKPHPDFRLWLTTDPTPEFPIGILQRSLKVVTEPPNGLKLNLRSTLHKISNQMLADCPHACFSPLVFGLAFFHAVVQERRKYGKIGWNIAYDFNESDFRVSMNILNTYLTKAFDQGDQRIPWASLKYLIGEVMYGGRVIDDFDRRVVNTYMDEYMGDFIFDTFQPFHFYKNDE</sequence>
<dbReference type="Gene3D" id="6.10.140.1060">
    <property type="match status" value="1"/>
</dbReference>
<dbReference type="InterPro" id="IPR003593">
    <property type="entry name" value="AAA+_ATPase"/>
</dbReference>
<evidence type="ECO:0000256" key="8">
    <source>
        <dbReference type="ARBA" id="ARBA00023017"/>
    </source>
</evidence>
<dbReference type="FunFam" id="3.40.50.300:FF:000153">
    <property type="entry name" value="Dynein axonemal heavy chain 1"/>
    <property type="match status" value="1"/>
</dbReference>
<dbReference type="GO" id="GO:0045505">
    <property type="term" value="F:dynein intermediate chain binding"/>
    <property type="evidence" value="ECO:0007669"/>
    <property type="project" value="InterPro"/>
</dbReference>
<comment type="subcellular location">
    <subcellularLocation>
        <location evidence="1">Cytoplasm</location>
        <location evidence="1">Cytoskeleton</location>
        <location evidence="1">Cilium axoneme</location>
    </subcellularLocation>
</comment>
<dbReference type="EMBL" id="CACRXK020003546">
    <property type="protein sequence ID" value="CAB3999247.1"/>
    <property type="molecule type" value="Genomic_DNA"/>
</dbReference>
<dbReference type="SUPFAM" id="SSF52540">
    <property type="entry name" value="P-loop containing nucleoside triphosphate hydrolases"/>
    <property type="match status" value="4"/>
</dbReference>
<comment type="caution">
    <text evidence="15">The sequence shown here is derived from an EMBL/GenBank/DDBJ whole genome shotgun (WGS) entry which is preliminary data.</text>
</comment>
<dbReference type="FunFam" id="1.20.920.30:FF:000007">
    <property type="entry name" value="Dynein axonemal heavy chain 10"/>
    <property type="match status" value="1"/>
</dbReference>
<dbReference type="InterPro" id="IPR024743">
    <property type="entry name" value="Dynein_HC_stalk"/>
</dbReference>
<evidence type="ECO:0000259" key="14">
    <source>
        <dbReference type="SMART" id="SM00382"/>
    </source>
</evidence>
<evidence type="ECO:0000256" key="11">
    <source>
        <dbReference type="ARBA" id="ARBA00023175"/>
    </source>
</evidence>
<evidence type="ECO:0000256" key="7">
    <source>
        <dbReference type="ARBA" id="ARBA00022840"/>
    </source>
</evidence>
<dbReference type="Pfam" id="PF03028">
    <property type="entry name" value="Dynein_heavy"/>
    <property type="match status" value="1"/>
</dbReference>
<dbReference type="GO" id="GO:0051959">
    <property type="term" value="F:dynein light intermediate chain binding"/>
    <property type="evidence" value="ECO:0007669"/>
    <property type="project" value="InterPro"/>
</dbReference>
<gene>
    <name evidence="15" type="ORF">PACLA_8A023152</name>
</gene>
<dbReference type="OrthoDB" id="5956224at2759"/>
<evidence type="ECO:0000256" key="6">
    <source>
        <dbReference type="ARBA" id="ARBA00022741"/>
    </source>
</evidence>
<dbReference type="PANTHER" id="PTHR22878">
    <property type="entry name" value="DYNEIN HEAVY CHAIN 6, AXONEMAL-LIKE-RELATED"/>
    <property type="match status" value="1"/>
</dbReference>
<dbReference type="GO" id="GO:0031514">
    <property type="term" value="C:motile cilium"/>
    <property type="evidence" value="ECO:0007669"/>
    <property type="project" value="UniProtKB-ARBA"/>
</dbReference>
<accession>A0A6S7H8E4</accession>
<keyword evidence="9" id="KW-0175">Coiled coil</keyword>
<evidence type="ECO:0000256" key="1">
    <source>
        <dbReference type="ARBA" id="ARBA00004430"/>
    </source>
</evidence>
<evidence type="ECO:0000256" key="5">
    <source>
        <dbReference type="ARBA" id="ARBA00022737"/>
    </source>
</evidence>
<keyword evidence="5" id="KW-0677">Repeat</keyword>
<dbReference type="InterPro" id="IPR043157">
    <property type="entry name" value="Dynein_AAA1S"/>
</dbReference>
<dbReference type="Gene3D" id="1.10.8.720">
    <property type="entry name" value="Region D6 of dynein motor"/>
    <property type="match status" value="1"/>
</dbReference>
<evidence type="ECO:0000256" key="2">
    <source>
        <dbReference type="ARBA" id="ARBA00008887"/>
    </source>
</evidence>
<keyword evidence="12" id="KW-0206">Cytoskeleton</keyword>
<dbReference type="Pfam" id="PF12781">
    <property type="entry name" value="AAA_9"/>
    <property type="match status" value="1"/>
</dbReference>
<dbReference type="InterPro" id="IPR024317">
    <property type="entry name" value="Dynein_heavy_chain_D4_dom"/>
</dbReference>
<keyword evidence="6" id="KW-0547">Nucleotide-binding</keyword>
<dbReference type="Pfam" id="PF12774">
    <property type="entry name" value="AAA_6"/>
    <property type="match status" value="1"/>
</dbReference>
<dbReference type="GO" id="GO:0005524">
    <property type="term" value="F:ATP binding"/>
    <property type="evidence" value="ECO:0007669"/>
    <property type="project" value="UniProtKB-KW"/>
</dbReference>
<dbReference type="Pfam" id="PF22597">
    <property type="entry name" value="DYN_lid"/>
    <property type="match status" value="1"/>
</dbReference>
<dbReference type="GO" id="GO:0008569">
    <property type="term" value="F:minus-end-directed microtubule motor activity"/>
    <property type="evidence" value="ECO:0007669"/>
    <property type="project" value="InterPro"/>
</dbReference>
<dbReference type="FunFam" id="1.10.8.1220:FF:000001">
    <property type="entry name" value="Dynein axonemal heavy chain 5"/>
    <property type="match status" value="1"/>
</dbReference>
<keyword evidence="4" id="KW-0493">Microtubule</keyword>
<organism evidence="15 16">
    <name type="scientific">Paramuricea clavata</name>
    <name type="common">Red gorgonian</name>
    <name type="synonym">Violescent sea-whip</name>
    <dbReference type="NCBI Taxonomy" id="317549"/>
    <lineage>
        <taxon>Eukaryota</taxon>
        <taxon>Metazoa</taxon>
        <taxon>Cnidaria</taxon>
        <taxon>Anthozoa</taxon>
        <taxon>Octocorallia</taxon>
        <taxon>Malacalcyonacea</taxon>
        <taxon>Plexauridae</taxon>
        <taxon>Paramuricea</taxon>
    </lineage>
</organism>
<dbReference type="InterPro" id="IPR041466">
    <property type="entry name" value="Dynein_AAA5_ext"/>
</dbReference>
<protein>
    <submittedName>
        <fullName evidence="15">Dynein heavy chain 10, axonemal-like</fullName>
    </submittedName>
</protein>
<evidence type="ECO:0000256" key="4">
    <source>
        <dbReference type="ARBA" id="ARBA00022701"/>
    </source>
</evidence>
<dbReference type="Pfam" id="PF12777">
    <property type="entry name" value="MT"/>
    <property type="match status" value="1"/>
</dbReference>
<dbReference type="FunFam" id="3.40.50.300:FF:001855">
    <property type="entry name" value="Dynein axonemal heavy chain 10"/>
    <property type="match status" value="1"/>
</dbReference>
<keyword evidence="13" id="KW-0966">Cell projection</keyword>
<dbReference type="Gene3D" id="1.20.920.20">
    <property type="match status" value="1"/>
</dbReference>
<evidence type="ECO:0000256" key="13">
    <source>
        <dbReference type="ARBA" id="ARBA00023273"/>
    </source>
</evidence>
<dbReference type="GO" id="GO:0005874">
    <property type="term" value="C:microtubule"/>
    <property type="evidence" value="ECO:0007669"/>
    <property type="project" value="UniProtKB-KW"/>
</dbReference>
<dbReference type="GO" id="GO:0005930">
    <property type="term" value="C:axoneme"/>
    <property type="evidence" value="ECO:0007669"/>
    <property type="project" value="UniProtKB-SubCell"/>
</dbReference>
<feature type="domain" description="AAA+ ATPase" evidence="14">
    <location>
        <begin position="250"/>
        <end position="518"/>
    </location>
</feature>
<dbReference type="Pfam" id="PF17852">
    <property type="entry name" value="Dynein_AAA_lid"/>
    <property type="match status" value="1"/>
</dbReference>
<dbReference type="FunFam" id="1.10.8.710:FF:000002">
    <property type="entry name" value="dynein heavy chain 17, axonemal"/>
    <property type="match status" value="1"/>
</dbReference>
<keyword evidence="16" id="KW-1185">Reference proteome</keyword>
<dbReference type="Pfam" id="PF18198">
    <property type="entry name" value="AAA_lid_11"/>
    <property type="match status" value="1"/>
</dbReference>
<evidence type="ECO:0000256" key="12">
    <source>
        <dbReference type="ARBA" id="ARBA00023212"/>
    </source>
</evidence>
<keyword evidence="10" id="KW-0969">Cilium</keyword>
<dbReference type="Pfam" id="PF12775">
    <property type="entry name" value="AAA_7"/>
    <property type="match status" value="1"/>
</dbReference>
<dbReference type="InterPro" id="IPR035699">
    <property type="entry name" value="AAA_6"/>
</dbReference>